<evidence type="ECO:0000256" key="4">
    <source>
        <dbReference type="ARBA" id="ARBA00023239"/>
    </source>
</evidence>
<sequence length="470" mass="52205">MIRYVSTRGPGAPSRFLDVMMAGMAPDGGLYLPESWPELDRSLFSHLSGLRYAGIAMHIIKPFVGNDVPDDVLQRLLDETYTPAFFNHTAMTPLVQAGPNAWIMELFHGPTYSFKDYALQFLGRLFDYVLGQRGQRITIVGATSGDTGSAAIEACRHCKNIDIFILHPQGRTSEVQRRQMTTVSAPNVFNIALAGTFDDCQGIVKSLFADEVFRVEYSLSAVNSINWVRIMAQIVYYAVAAVALGGGERPVSFTVPTGNFGNIYAGWVARRMGVPIKNLVVASNRNDILTRFFESGDMRPESVVPSLSPSMDIQVSSNFERYLCDLIGRDYAALVRLMESFRTQKAFHLSGEIMQKARRDFRAYRCSDLNTLEIMKQCYQATGIMIDPHTAVGFHAAQQEIDKDPATPMVMMACAHPAKFPDAVRQATGLDPVMPAALAGLQGKAEKFMALPRDLDKVRQYIRQSARRQS</sequence>
<feature type="modified residue" description="N6-(pyridoxal phosphate)lysine" evidence="6">
    <location>
        <position position="115"/>
    </location>
</feature>
<name>A0A7T5R2V9_9BACT</name>
<keyword evidence="3 6" id="KW-0663">Pyridoxal phosphate</keyword>
<organism evidence="9 10">
    <name type="scientific">Micavibrio aeruginosavorus</name>
    <dbReference type="NCBI Taxonomy" id="349221"/>
    <lineage>
        <taxon>Bacteria</taxon>
        <taxon>Pseudomonadati</taxon>
        <taxon>Bdellovibrionota</taxon>
        <taxon>Bdellovibrionia</taxon>
        <taxon>Bdellovibrionales</taxon>
        <taxon>Pseudobdellovibrionaceae</taxon>
        <taxon>Micavibrio</taxon>
    </lineage>
</organism>
<dbReference type="Gene3D" id="3.40.50.1100">
    <property type="match status" value="2"/>
</dbReference>
<reference evidence="9 10" key="1">
    <citation type="submission" date="2020-07" db="EMBL/GenBank/DDBJ databases">
        <title>Huge and variable diversity of episymbiotic CPR bacteria and DPANN archaea in groundwater ecosystems.</title>
        <authorList>
            <person name="He C.Y."/>
            <person name="Keren R."/>
            <person name="Whittaker M."/>
            <person name="Farag I.F."/>
            <person name="Doudna J."/>
            <person name="Cate J.H.D."/>
            <person name="Banfield J.F."/>
        </authorList>
    </citation>
    <scope>NUCLEOTIDE SEQUENCE [LARGE SCALE GENOMIC DNA]</scope>
    <source>
        <strain evidence="9">NC_groundwater_70_Ag_B-0.1um_54_66</strain>
    </source>
</reference>
<dbReference type="InterPro" id="IPR036052">
    <property type="entry name" value="TrpB-like_PALP_sf"/>
</dbReference>
<dbReference type="EC" id="4.2.3.1" evidence="5"/>
<dbReference type="Pfam" id="PF14821">
    <property type="entry name" value="Thr_synth_N"/>
    <property type="match status" value="1"/>
</dbReference>
<evidence type="ECO:0000313" key="9">
    <source>
        <dbReference type="EMBL" id="QQG36548.1"/>
    </source>
</evidence>
<dbReference type="InterPro" id="IPR037158">
    <property type="entry name" value="Thr_synth_N_sf"/>
</dbReference>
<dbReference type="InterPro" id="IPR051166">
    <property type="entry name" value="Threonine_Synthase"/>
</dbReference>
<dbReference type="PANTHER" id="PTHR42690">
    <property type="entry name" value="THREONINE SYNTHASE FAMILY MEMBER"/>
    <property type="match status" value="1"/>
</dbReference>
<dbReference type="CDD" id="cd01560">
    <property type="entry name" value="Thr-synth_2"/>
    <property type="match status" value="1"/>
</dbReference>
<dbReference type="PANTHER" id="PTHR42690:SF1">
    <property type="entry name" value="THREONINE SYNTHASE-LIKE 2"/>
    <property type="match status" value="1"/>
</dbReference>
<keyword evidence="4 9" id="KW-0456">Lyase</keyword>
<dbReference type="NCBIfam" id="TIGR00260">
    <property type="entry name" value="thrC"/>
    <property type="match status" value="1"/>
</dbReference>
<comment type="similarity">
    <text evidence="2">Belongs to the threonine synthase family.</text>
</comment>
<dbReference type="InterPro" id="IPR001926">
    <property type="entry name" value="TrpB-like_PALP"/>
</dbReference>
<dbReference type="GO" id="GO:0004795">
    <property type="term" value="F:threonine synthase activity"/>
    <property type="evidence" value="ECO:0007669"/>
    <property type="project" value="UniProtKB-UniRule"/>
</dbReference>
<dbReference type="InterPro" id="IPR029144">
    <property type="entry name" value="Thr_synth_N"/>
</dbReference>
<dbReference type="AlphaFoldDB" id="A0A7T5R2V9"/>
<evidence type="ECO:0000313" key="10">
    <source>
        <dbReference type="Proteomes" id="UP000595362"/>
    </source>
</evidence>
<dbReference type="GO" id="GO:0009088">
    <property type="term" value="P:threonine biosynthetic process"/>
    <property type="evidence" value="ECO:0007669"/>
    <property type="project" value="UniProtKB-UniRule"/>
</dbReference>
<accession>A0A7T5R2V9</accession>
<evidence type="ECO:0000256" key="3">
    <source>
        <dbReference type="ARBA" id="ARBA00022898"/>
    </source>
</evidence>
<evidence type="ECO:0000256" key="6">
    <source>
        <dbReference type="PIRSR" id="PIRSR604450-51"/>
    </source>
</evidence>
<evidence type="ECO:0000256" key="2">
    <source>
        <dbReference type="ARBA" id="ARBA00005517"/>
    </source>
</evidence>
<dbReference type="SUPFAM" id="SSF53686">
    <property type="entry name" value="Tryptophan synthase beta subunit-like PLP-dependent enzymes"/>
    <property type="match status" value="1"/>
</dbReference>
<evidence type="ECO:0000259" key="8">
    <source>
        <dbReference type="Pfam" id="PF14821"/>
    </source>
</evidence>
<comment type="cofactor">
    <cofactor evidence="1 6">
        <name>pyridoxal 5'-phosphate</name>
        <dbReference type="ChEBI" id="CHEBI:597326"/>
    </cofactor>
</comment>
<dbReference type="InterPro" id="IPR004450">
    <property type="entry name" value="Thr_synthase-like"/>
</dbReference>
<feature type="domain" description="Threonine synthase N-terminal" evidence="8">
    <location>
        <begin position="3"/>
        <end position="81"/>
    </location>
</feature>
<dbReference type="Proteomes" id="UP000595362">
    <property type="component" value="Chromosome"/>
</dbReference>
<evidence type="ECO:0000256" key="5">
    <source>
        <dbReference type="NCBIfam" id="TIGR00260"/>
    </source>
</evidence>
<dbReference type="EMBL" id="CP066681">
    <property type="protein sequence ID" value="QQG36548.1"/>
    <property type="molecule type" value="Genomic_DNA"/>
</dbReference>
<evidence type="ECO:0000259" key="7">
    <source>
        <dbReference type="Pfam" id="PF00291"/>
    </source>
</evidence>
<dbReference type="Pfam" id="PF00291">
    <property type="entry name" value="PALP"/>
    <property type="match status" value="1"/>
</dbReference>
<feature type="domain" description="Tryptophan synthase beta chain-like PALP" evidence="7">
    <location>
        <begin position="90"/>
        <end position="404"/>
    </location>
</feature>
<proteinExistence type="inferred from homology"/>
<gene>
    <name evidence="9" type="ORF">HYS17_01805</name>
</gene>
<dbReference type="Gene3D" id="3.90.1380.10">
    <property type="entry name" value="Threonine synthase, N-terminal domain"/>
    <property type="match status" value="1"/>
</dbReference>
<evidence type="ECO:0000256" key="1">
    <source>
        <dbReference type="ARBA" id="ARBA00001933"/>
    </source>
</evidence>
<protein>
    <recommendedName>
        <fullName evidence="5">Threonine synthase</fullName>
        <ecNumber evidence="5">4.2.3.1</ecNumber>
    </recommendedName>
</protein>